<dbReference type="Proteomes" id="UP000663918">
    <property type="component" value="Chromosome"/>
</dbReference>
<dbReference type="EMBL" id="CP062222">
    <property type="protein sequence ID" value="QTC91010.1"/>
    <property type="molecule type" value="Genomic_DNA"/>
</dbReference>
<keyword evidence="3" id="KW-1185">Reference proteome</keyword>
<dbReference type="AlphaFoldDB" id="A0A975C088"/>
<organism evidence="2 3">
    <name type="scientific">Brevundimonas goettingensis</name>
    <dbReference type="NCBI Taxonomy" id="2774190"/>
    <lineage>
        <taxon>Bacteria</taxon>
        <taxon>Pseudomonadati</taxon>
        <taxon>Pseudomonadota</taxon>
        <taxon>Alphaproteobacteria</taxon>
        <taxon>Caulobacterales</taxon>
        <taxon>Caulobacteraceae</taxon>
        <taxon>Brevundimonas</taxon>
    </lineage>
</organism>
<dbReference type="RefSeq" id="WP_207869945.1">
    <property type="nucleotide sequence ID" value="NZ_CP062222.1"/>
</dbReference>
<evidence type="ECO:0000256" key="1">
    <source>
        <dbReference type="SAM" id="SignalP"/>
    </source>
</evidence>
<accession>A0A975C088</accession>
<dbReference type="KEGG" id="bgoe:IFJ75_17595"/>
<gene>
    <name evidence="2" type="ORF">IFJ75_17595</name>
</gene>
<feature type="signal peptide" evidence="1">
    <location>
        <begin position="1"/>
        <end position="24"/>
    </location>
</feature>
<evidence type="ECO:0000313" key="2">
    <source>
        <dbReference type="EMBL" id="QTC91010.1"/>
    </source>
</evidence>
<feature type="chain" id="PRO_5037629781" description="Secreted protein" evidence="1">
    <location>
        <begin position="25"/>
        <end position="176"/>
    </location>
</feature>
<evidence type="ECO:0008006" key="4">
    <source>
        <dbReference type="Google" id="ProtNLM"/>
    </source>
</evidence>
<keyword evidence="1" id="KW-0732">Signal</keyword>
<reference evidence="2" key="1">
    <citation type="submission" date="2020-09" db="EMBL/GenBank/DDBJ databases">
        <title>Brevundimonas sp. LVF2 isolated from a puddle in Goettingen, Germany.</title>
        <authorList>
            <person name="Friedrich I."/>
            <person name="Klassen A."/>
            <person name="Hannes N."/>
            <person name="Schneider D."/>
            <person name="Hertel R."/>
            <person name="Daniel R."/>
        </authorList>
    </citation>
    <scope>NUCLEOTIDE SEQUENCE</scope>
    <source>
        <strain evidence="2">LVF2</strain>
    </source>
</reference>
<sequence>MYRTVTALIASALALSALATPAAAGTSYLAYNPSDRITTALTRGVTLEVHRGLFGAVAIRRIISTTSRGSADIRRGGPDQARRALPDYAGETTVYTIPSDGDGRPLARALCPGADETYLVVGLVRAVRPLKMHAVGRWADGQYRHCVELTYDYRGEWALPPRSGFGGSDNPLPERP</sequence>
<proteinExistence type="predicted"/>
<evidence type="ECO:0000313" key="3">
    <source>
        <dbReference type="Proteomes" id="UP000663918"/>
    </source>
</evidence>
<protein>
    <recommendedName>
        <fullName evidence="4">Secreted protein</fullName>
    </recommendedName>
</protein>
<name>A0A975C088_9CAUL</name>